<keyword evidence="9" id="KW-0539">Nucleus</keyword>
<feature type="region of interest" description="Disordered" evidence="10">
    <location>
        <begin position="280"/>
        <end position="304"/>
    </location>
</feature>
<evidence type="ECO:0000256" key="7">
    <source>
        <dbReference type="ARBA" id="ARBA00022958"/>
    </source>
</evidence>
<keyword evidence="13" id="KW-1185">Reference proteome</keyword>
<evidence type="ECO:0000256" key="2">
    <source>
        <dbReference type="ARBA" id="ARBA00022723"/>
    </source>
</evidence>
<dbReference type="HAMAP" id="MF_01987">
    <property type="entry name" value="Ribokinase"/>
    <property type="match status" value="1"/>
</dbReference>
<feature type="binding site" evidence="9">
    <location>
        <position position="187"/>
    </location>
    <ligand>
        <name>ATP</name>
        <dbReference type="ChEBI" id="CHEBI:30616"/>
    </ligand>
</feature>
<evidence type="ECO:0000256" key="3">
    <source>
        <dbReference type="ARBA" id="ARBA00022741"/>
    </source>
</evidence>
<dbReference type="Ensembl" id="ENSAZOT00000025667.1">
    <property type="protein sequence ID" value="ENSAZOP00000023912.1"/>
    <property type="gene ID" value="ENSAZOG00000015425.1"/>
</dbReference>
<evidence type="ECO:0000256" key="4">
    <source>
        <dbReference type="ARBA" id="ARBA00022777"/>
    </source>
</evidence>
<dbReference type="EC" id="2.7.1.15" evidence="9"/>
<evidence type="ECO:0000256" key="9">
    <source>
        <dbReference type="HAMAP-Rule" id="MF_03215"/>
    </source>
</evidence>
<feature type="domain" description="Carbohydrate kinase PfkB" evidence="11">
    <location>
        <begin position="6"/>
        <end position="253"/>
    </location>
</feature>
<evidence type="ECO:0000256" key="6">
    <source>
        <dbReference type="ARBA" id="ARBA00022842"/>
    </source>
</evidence>
<feature type="binding site" evidence="9">
    <location>
        <position position="288"/>
    </location>
    <ligand>
        <name>K(+)</name>
        <dbReference type="ChEBI" id="CHEBI:29103"/>
    </ligand>
</feature>
<comment type="function">
    <text evidence="9">Catalyzes the phosphorylation of ribose at O-5 in a reaction requiring ATP and magnesium. The resulting D-ribose-5-phosphate can then be used either for sythesis of nucleotides, histidine, and tryptophan, or as a component of the pentose phosphate pathway.</text>
</comment>
<comment type="activity regulation">
    <text evidence="9">Activated by a monovalent cation that binds near, but not in, the active site. The most likely occupant of the site in vivo is potassium. Ion binding induces a conformational change that may alter substrate affinity.</text>
</comment>
<evidence type="ECO:0000256" key="8">
    <source>
        <dbReference type="ARBA" id="ARBA00023277"/>
    </source>
</evidence>
<feature type="binding site" evidence="9">
    <location>
        <position position="253"/>
    </location>
    <ligand>
        <name>K(+)</name>
        <dbReference type="ChEBI" id="CHEBI:29103"/>
    </ligand>
</feature>
<dbReference type="GO" id="GO:0046872">
    <property type="term" value="F:metal ion binding"/>
    <property type="evidence" value="ECO:0007669"/>
    <property type="project" value="UniProtKB-KW"/>
</dbReference>
<dbReference type="PRINTS" id="PR00990">
    <property type="entry name" value="RIBOKINASE"/>
</dbReference>
<sequence length="423" mass="44331">MAAPVVVVVGSCVTDLVSLTTRLPKAGETVLGQKFFIGFGGKGANQCVQSARLGAKTSLICKVGNDSFGNDYVENLKKNGVSTAFVGQTTEAATGTASIIVNSEGQNVIVIVPGANLLLNSEDLKRASDVICKAKVVVCQLEISPAVSLEALKMARASGVKTLFNPAPALADLDPQFYTHSDVFCCNETEAEILTGIPVGNLEDAGKVGRILLERGCKLVVVTLGAEGCVMISVEEPIPKHVPAGKVRAVDTTRNSTMGSCRARLFRWWLGTEPIPQGAASLPRSLEEQRPSSSLAHAAGTGEGRRDVLEPRALGLWAAEGWPCRVSSGGKAARGQGLLSLGQHPGAHGFAFLSDCSLQVKVGLPSRIHASNLRVGTGWISPVRGITGNGVSLDCRAARCQSAFPGCSTEVTLRREALQGFFL</sequence>
<dbReference type="GO" id="GO:0005524">
    <property type="term" value="F:ATP binding"/>
    <property type="evidence" value="ECO:0007669"/>
    <property type="project" value="UniProtKB-UniRule"/>
</dbReference>
<comment type="subcellular location">
    <subcellularLocation>
        <location evidence="9">Cytoplasm</location>
    </subcellularLocation>
    <subcellularLocation>
        <location evidence="9">Nucleus</location>
    </subcellularLocation>
</comment>
<comment type="catalytic activity">
    <reaction evidence="9">
        <text>D-ribose + ATP = D-ribose 5-phosphate + ADP + H(+)</text>
        <dbReference type="Rhea" id="RHEA:13697"/>
        <dbReference type="ChEBI" id="CHEBI:15378"/>
        <dbReference type="ChEBI" id="CHEBI:30616"/>
        <dbReference type="ChEBI" id="CHEBI:47013"/>
        <dbReference type="ChEBI" id="CHEBI:78346"/>
        <dbReference type="ChEBI" id="CHEBI:456216"/>
        <dbReference type="EC" id="2.7.1.15"/>
    </reaction>
</comment>
<dbReference type="InterPro" id="IPR011611">
    <property type="entry name" value="PfkB_dom"/>
</dbReference>
<evidence type="ECO:0000313" key="13">
    <source>
        <dbReference type="Proteomes" id="UP000694549"/>
    </source>
</evidence>
<keyword evidence="5 9" id="KW-0067">ATP-binding</keyword>
<keyword evidence="2 9" id="KW-0479">Metal-binding</keyword>
<keyword evidence="7 9" id="KW-0630">Potassium</keyword>
<feature type="binding site" evidence="9">
    <location>
        <position position="142"/>
    </location>
    <ligand>
        <name>substrate</name>
    </ligand>
</feature>
<comment type="subunit">
    <text evidence="9">Homodimer.</text>
</comment>
<keyword evidence="9" id="KW-0963">Cytoplasm</keyword>
<comment type="pathway">
    <text evidence="9">Carbohydrate metabolism; D-ribose degradation; D-ribose 5-phosphate from beta-D-ribopyranose: step 2/2.</text>
</comment>
<dbReference type="PANTHER" id="PTHR10584">
    <property type="entry name" value="SUGAR KINASE"/>
    <property type="match status" value="1"/>
</dbReference>
<dbReference type="PANTHER" id="PTHR10584:SF166">
    <property type="entry name" value="RIBOKINASE"/>
    <property type="match status" value="1"/>
</dbReference>
<feature type="binding site" evidence="9">
    <location>
        <position position="285"/>
    </location>
    <ligand>
        <name>K(+)</name>
        <dbReference type="ChEBI" id="CHEBI:29103"/>
    </ligand>
</feature>
<dbReference type="SUPFAM" id="SSF53613">
    <property type="entry name" value="Ribokinase-like"/>
    <property type="match status" value="1"/>
</dbReference>
<dbReference type="GO" id="GO:0005829">
    <property type="term" value="C:cytosol"/>
    <property type="evidence" value="ECO:0007669"/>
    <property type="project" value="TreeGrafter"/>
</dbReference>
<dbReference type="Gene3D" id="3.40.1190.20">
    <property type="match status" value="1"/>
</dbReference>
<evidence type="ECO:0000256" key="5">
    <source>
        <dbReference type="ARBA" id="ARBA00022840"/>
    </source>
</evidence>
<evidence type="ECO:0000259" key="11">
    <source>
        <dbReference type="Pfam" id="PF00294"/>
    </source>
</evidence>
<keyword evidence="6 9" id="KW-0460">Magnesium</keyword>
<dbReference type="Ensembl" id="ENSAZOT00000025672.1">
    <property type="protein sequence ID" value="ENSAZOP00000023917.1"/>
    <property type="gene ID" value="ENSAZOG00000015425.1"/>
</dbReference>
<feature type="binding site" evidence="9">
    <location>
        <position position="294"/>
    </location>
    <ligand>
        <name>K(+)</name>
        <dbReference type="ChEBI" id="CHEBI:29103"/>
    </ligand>
</feature>
<dbReference type="AlphaFoldDB" id="A0A8B9VIU5"/>
<keyword evidence="3 9" id="KW-0547">Nucleotide-binding</keyword>
<keyword evidence="1 9" id="KW-0808">Transferase</keyword>
<name>A0A8B9VIU5_9AVES</name>
<keyword evidence="4 9" id="KW-0418">Kinase</keyword>
<dbReference type="Pfam" id="PF00294">
    <property type="entry name" value="PfkB"/>
    <property type="match status" value="1"/>
</dbReference>
<proteinExistence type="inferred from homology"/>
<dbReference type="InterPro" id="IPR029056">
    <property type="entry name" value="Ribokinase-like"/>
</dbReference>
<dbReference type="InterPro" id="IPR002139">
    <property type="entry name" value="Ribo/fructo_kinase"/>
</dbReference>
<feature type="binding site" evidence="9">
    <location>
        <begin position="223"/>
        <end position="228"/>
    </location>
    <ligand>
        <name>ATP</name>
        <dbReference type="ChEBI" id="CHEBI:30616"/>
    </ligand>
</feature>
<accession>A0A8B9VIU5</accession>
<dbReference type="GO" id="GO:0005634">
    <property type="term" value="C:nucleus"/>
    <property type="evidence" value="ECO:0007669"/>
    <property type="project" value="UniProtKB-SubCell"/>
</dbReference>
<feature type="binding site" evidence="9">
    <location>
        <position position="251"/>
    </location>
    <ligand>
        <name>K(+)</name>
        <dbReference type="ChEBI" id="CHEBI:29103"/>
    </ligand>
</feature>
<dbReference type="GO" id="GO:0004747">
    <property type="term" value="F:ribokinase activity"/>
    <property type="evidence" value="ECO:0007669"/>
    <property type="project" value="UniProtKB-UniRule"/>
</dbReference>
<dbReference type="Proteomes" id="UP000694549">
    <property type="component" value="Unplaced"/>
</dbReference>
<organism evidence="12 13">
    <name type="scientific">Anas zonorhyncha</name>
    <name type="common">Eastern spot-billed duck</name>
    <dbReference type="NCBI Taxonomy" id="75864"/>
    <lineage>
        <taxon>Eukaryota</taxon>
        <taxon>Metazoa</taxon>
        <taxon>Chordata</taxon>
        <taxon>Craniata</taxon>
        <taxon>Vertebrata</taxon>
        <taxon>Euteleostomi</taxon>
        <taxon>Archelosauria</taxon>
        <taxon>Archosauria</taxon>
        <taxon>Dinosauria</taxon>
        <taxon>Saurischia</taxon>
        <taxon>Theropoda</taxon>
        <taxon>Coelurosauria</taxon>
        <taxon>Aves</taxon>
        <taxon>Neognathae</taxon>
        <taxon>Galloanserae</taxon>
        <taxon>Anseriformes</taxon>
        <taxon>Anatidae</taxon>
        <taxon>Anatinae</taxon>
        <taxon>Anas</taxon>
    </lineage>
</organism>
<evidence type="ECO:0000313" key="12">
    <source>
        <dbReference type="Ensembl" id="ENSAZOP00000023917.1"/>
    </source>
</evidence>
<evidence type="ECO:0000256" key="1">
    <source>
        <dbReference type="ARBA" id="ARBA00022679"/>
    </source>
</evidence>
<gene>
    <name evidence="9" type="primary">RBKS</name>
</gene>
<keyword evidence="8 9" id="KW-0119">Carbohydrate metabolism</keyword>
<dbReference type="InterPro" id="IPR011877">
    <property type="entry name" value="Ribokinase"/>
</dbReference>
<comment type="similarity">
    <text evidence="9">Belongs to the carbohydrate kinase PfkB family. Ribokinase subfamily.</text>
</comment>
<dbReference type="GO" id="GO:0019303">
    <property type="term" value="P:D-ribose catabolic process"/>
    <property type="evidence" value="ECO:0007669"/>
    <property type="project" value="UniProtKB-UniRule"/>
</dbReference>
<comment type="caution">
    <text evidence="9">Lacks conserved residue(s) required for the propagation of feature annotation.</text>
</comment>
<comment type="cofactor">
    <cofactor evidence="9">
        <name>Mg(2+)</name>
        <dbReference type="ChEBI" id="CHEBI:18420"/>
    </cofactor>
    <text evidence="9">Requires a divalent cation, most likely magnesium in vivo, as an electrophilic catalyst to aid phosphoryl group transfer. It is the chelate of the metal and the nucleotide that is the actual substrate.</text>
</comment>
<reference evidence="12" key="1">
    <citation type="submission" date="2025-05" db="UniProtKB">
        <authorList>
            <consortium name="Ensembl"/>
        </authorList>
    </citation>
    <scope>IDENTIFICATION</scope>
</reference>
<feature type="binding site" evidence="9">
    <location>
        <begin position="13"/>
        <end position="15"/>
    </location>
    <ligand>
        <name>substrate</name>
    </ligand>
</feature>
<dbReference type="CDD" id="cd01174">
    <property type="entry name" value="ribokinase"/>
    <property type="match status" value="1"/>
</dbReference>
<dbReference type="UniPathway" id="UPA00916">
    <property type="reaction ID" value="UER00889"/>
</dbReference>
<evidence type="ECO:0000256" key="10">
    <source>
        <dbReference type="SAM" id="MobiDB-lite"/>
    </source>
</evidence>
<protein>
    <recommendedName>
        <fullName evidence="9">Ribokinase</fullName>
        <shortName evidence="9">RK</shortName>
        <ecNumber evidence="9">2.7.1.15</ecNumber>
    </recommendedName>
</protein>
<feature type="binding site" evidence="9">
    <location>
        <begin position="41"/>
        <end position="45"/>
    </location>
    <ligand>
        <name>substrate</name>
    </ligand>
</feature>